<organism evidence="1 2">
    <name type="scientific">Flavobacterium zepuense</name>
    <dbReference type="NCBI Taxonomy" id="2593302"/>
    <lineage>
        <taxon>Bacteria</taxon>
        <taxon>Pseudomonadati</taxon>
        <taxon>Bacteroidota</taxon>
        <taxon>Flavobacteriia</taxon>
        <taxon>Flavobacteriales</taxon>
        <taxon>Flavobacteriaceae</taxon>
        <taxon>Flavobacterium</taxon>
    </lineage>
</organism>
<sequence length="175" mass="20245">MIFEKYSYKTKFIALVLISLMLGYTAYKRSFSTLISLIKENKSLTSTINSLKNSSGNEDVLLDQINSIDKIIGKEGLSKERIQQDIINFVAKYNKGVSIYNMESIHEFKDDNNTVYTNILDITGSFNNLLEISYNFEKKFDSSRLISLNFYSTKKNNKPDALHLKMIFQNYENNK</sequence>
<gene>
    <name evidence="1" type="ORF">FMM05_02530</name>
</gene>
<dbReference type="RefSeq" id="WP_143371763.1">
    <property type="nucleotide sequence ID" value="NZ_VJVZ01000001.1"/>
</dbReference>
<dbReference type="EMBL" id="VJVZ01000001">
    <property type="protein sequence ID" value="TRW27535.1"/>
    <property type="molecule type" value="Genomic_DNA"/>
</dbReference>
<dbReference type="OrthoDB" id="1161757at2"/>
<comment type="caution">
    <text evidence="1">The sequence shown here is derived from an EMBL/GenBank/DDBJ whole genome shotgun (WGS) entry which is preliminary data.</text>
</comment>
<evidence type="ECO:0000313" key="2">
    <source>
        <dbReference type="Proteomes" id="UP000320643"/>
    </source>
</evidence>
<dbReference type="Proteomes" id="UP000320643">
    <property type="component" value="Unassembled WGS sequence"/>
</dbReference>
<keyword evidence="2" id="KW-1185">Reference proteome</keyword>
<name>A0A552VAN6_9FLAO</name>
<proteinExistence type="predicted"/>
<accession>A0A552VAN6</accession>
<protein>
    <submittedName>
        <fullName evidence="1">Uncharacterized protein</fullName>
    </submittedName>
</protein>
<dbReference type="AlphaFoldDB" id="A0A552VAN6"/>
<evidence type="ECO:0000313" key="1">
    <source>
        <dbReference type="EMBL" id="TRW27535.1"/>
    </source>
</evidence>
<reference evidence="1 2" key="1">
    <citation type="submission" date="2019-07" db="EMBL/GenBank/DDBJ databases">
        <title>Flavobacterium sp. nov., isolated from glacier ice.</title>
        <authorList>
            <person name="Liu Q."/>
            <person name="Xin Y.-H."/>
        </authorList>
    </citation>
    <scope>NUCLEOTIDE SEQUENCE [LARGE SCALE GENOMIC DNA]</scope>
    <source>
        <strain evidence="1 2">ZT4R6</strain>
    </source>
</reference>